<evidence type="ECO:0000313" key="2">
    <source>
        <dbReference type="EMBL" id="KIL69747.1"/>
    </source>
</evidence>
<feature type="region of interest" description="Disordered" evidence="1">
    <location>
        <begin position="15"/>
        <end position="45"/>
    </location>
</feature>
<sequence length="100" mass="12104">DFDLRDAGVYKLLFKNTGGNTPRSGLNRREKDEERRRELNKMRDEARAKREVESKEWFDLQAQSEKVARFEERLKRERNPVLWPNVLAAKWREVSERENQ</sequence>
<dbReference type="Proteomes" id="UP000054549">
    <property type="component" value="Unassembled WGS sequence"/>
</dbReference>
<gene>
    <name evidence="2" type="ORF">M378DRAFT_62477</name>
</gene>
<proteinExistence type="predicted"/>
<reference evidence="2 3" key="1">
    <citation type="submission" date="2014-04" db="EMBL/GenBank/DDBJ databases">
        <title>Evolutionary Origins and Diversification of the Mycorrhizal Mutualists.</title>
        <authorList>
            <consortium name="DOE Joint Genome Institute"/>
            <consortium name="Mycorrhizal Genomics Consortium"/>
            <person name="Kohler A."/>
            <person name="Kuo A."/>
            <person name="Nagy L.G."/>
            <person name="Floudas D."/>
            <person name="Copeland A."/>
            <person name="Barry K.W."/>
            <person name="Cichocki N."/>
            <person name="Veneault-Fourrey C."/>
            <person name="LaButti K."/>
            <person name="Lindquist E.A."/>
            <person name="Lipzen A."/>
            <person name="Lundell T."/>
            <person name="Morin E."/>
            <person name="Murat C."/>
            <person name="Riley R."/>
            <person name="Ohm R."/>
            <person name="Sun H."/>
            <person name="Tunlid A."/>
            <person name="Henrissat B."/>
            <person name="Grigoriev I.V."/>
            <person name="Hibbett D.S."/>
            <person name="Martin F."/>
        </authorList>
    </citation>
    <scope>NUCLEOTIDE SEQUENCE [LARGE SCALE GENOMIC DNA]</scope>
    <source>
        <strain evidence="2 3">Koide BX008</strain>
    </source>
</reference>
<name>A0A0C2X5Z4_AMAMK</name>
<feature type="non-terminal residue" evidence="2">
    <location>
        <position position="1"/>
    </location>
</feature>
<dbReference type="InParanoid" id="A0A0C2X5Z4"/>
<keyword evidence="3" id="KW-1185">Reference proteome</keyword>
<feature type="compositionally biased region" description="Basic and acidic residues" evidence="1">
    <location>
        <begin position="27"/>
        <end position="45"/>
    </location>
</feature>
<dbReference type="EMBL" id="KN818225">
    <property type="protein sequence ID" value="KIL69747.1"/>
    <property type="molecule type" value="Genomic_DNA"/>
</dbReference>
<dbReference type="AlphaFoldDB" id="A0A0C2X5Z4"/>
<dbReference type="HOGENOM" id="CLU_150121_0_0_1"/>
<feature type="non-terminal residue" evidence="2">
    <location>
        <position position="100"/>
    </location>
</feature>
<accession>A0A0C2X5Z4</accession>
<evidence type="ECO:0000313" key="3">
    <source>
        <dbReference type="Proteomes" id="UP000054549"/>
    </source>
</evidence>
<evidence type="ECO:0000256" key="1">
    <source>
        <dbReference type="SAM" id="MobiDB-lite"/>
    </source>
</evidence>
<dbReference type="OrthoDB" id="3362703at2759"/>
<organism evidence="2 3">
    <name type="scientific">Amanita muscaria (strain Koide BX008)</name>
    <dbReference type="NCBI Taxonomy" id="946122"/>
    <lineage>
        <taxon>Eukaryota</taxon>
        <taxon>Fungi</taxon>
        <taxon>Dikarya</taxon>
        <taxon>Basidiomycota</taxon>
        <taxon>Agaricomycotina</taxon>
        <taxon>Agaricomycetes</taxon>
        <taxon>Agaricomycetidae</taxon>
        <taxon>Agaricales</taxon>
        <taxon>Pluteineae</taxon>
        <taxon>Amanitaceae</taxon>
        <taxon>Amanita</taxon>
    </lineage>
</organism>
<protein>
    <submittedName>
        <fullName evidence="2">Uncharacterized protein</fullName>
    </submittedName>
</protein>